<dbReference type="RefSeq" id="XP_041559452.1">
    <property type="nucleotide sequence ID" value="XM_041693531.1"/>
</dbReference>
<comment type="subcellular location">
    <subcellularLocation>
        <location evidence="1">Nucleus</location>
    </subcellularLocation>
</comment>
<keyword evidence="4" id="KW-0238">DNA-binding</keyword>
<accession>A0A7R7XUN0</accession>
<reference evidence="9" key="2">
    <citation type="submission" date="2021-02" db="EMBL/GenBank/DDBJ databases">
        <title>Aspergillus puulaauensis MK2 genome sequence.</title>
        <authorList>
            <person name="Futagami T."/>
            <person name="Mori K."/>
            <person name="Kadooka C."/>
            <person name="Tanaka T."/>
        </authorList>
    </citation>
    <scope>NUCLEOTIDE SEQUENCE</scope>
    <source>
        <strain evidence="9">MK2</strain>
    </source>
</reference>
<feature type="domain" description="Zn(2)-C6 fungal-type" evidence="8">
    <location>
        <begin position="10"/>
        <end position="41"/>
    </location>
</feature>
<evidence type="ECO:0000256" key="6">
    <source>
        <dbReference type="ARBA" id="ARBA00023242"/>
    </source>
</evidence>
<dbReference type="InterPro" id="IPR036864">
    <property type="entry name" value="Zn2-C6_fun-type_DNA-bd_sf"/>
</dbReference>
<keyword evidence="6" id="KW-0539">Nucleus</keyword>
<protein>
    <recommendedName>
        <fullName evidence="8">Zn(2)-C6 fungal-type domain-containing protein</fullName>
    </recommendedName>
</protein>
<dbReference type="InterPro" id="IPR051089">
    <property type="entry name" value="prtT"/>
</dbReference>
<proteinExistence type="predicted"/>
<dbReference type="CDD" id="cd00067">
    <property type="entry name" value="GAL4"/>
    <property type="match status" value="1"/>
</dbReference>
<evidence type="ECO:0000256" key="7">
    <source>
        <dbReference type="SAM" id="MobiDB-lite"/>
    </source>
</evidence>
<name>A0A7R7XUN0_9EURO</name>
<feature type="region of interest" description="Disordered" evidence="7">
    <location>
        <begin position="86"/>
        <end position="123"/>
    </location>
</feature>
<sequence length="561" mass="62794">MAEANRSLSACLRCRKKKLKCGGPSQIPCQRCRTSRAECVFVAPKPIRRSLGASTLDENKEESLRDKLVLLEQRLESMEARHEAQMREMQDTLSQLPAVQPSPANNLGASAQGTTTESDTPSEGDIVARGIVSESEWEELYDFFYNNCRDIVAFVDDQLYPPQRLARRHALMSTFMCAISARAIRHAKYPTYLAEVDELVKKTFVGATPDLQSIITVMLLSAWTGRTRLWGYVASLSAELGLNVAALQLGDESIEHTASLVYRARTWFTLCCFDLTLNLSRPFVINKMREYLPLANNLLRSSYCRPVDYRICAYISGFSIAADAKAQFPKAQLQLNPLRQAEIDLLRSFDQRIDQWFCQINSTSGAQCQHLTQPPYRSGLLISYINGTAIHGIEPESASKPPDTNRLEFLQKALDNASLLIRTQFESDNFRRRLRYTLDYKGVPTYQAISFILKAIPAAHQYLQCGESVAALHQAAQMFEEAGCADAARDVRREQRKIAQLTQIILPQPTGSDSTAGFASSTNSHTIDGRTAGTGVLDIPTFLDTATWDEPFPILDLFMFD</sequence>
<dbReference type="InterPro" id="IPR001138">
    <property type="entry name" value="Zn2Cys6_DnaBD"/>
</dbReference>
<evidence type="ECO:0000256" key="4">
    <source>
        <dbReference type="ARBA" id="ARBA00023125"/>
    </source>
</evidence>
<dbReference type="PANTHER" id="PTHR31845:SF17">
    <property type="entry name" value="ZN(II)2CYS6 TRANSCRIPTION FACTOR (EUROFUNG)"/>
    <property type="match status" value="1"/>
</dbReference>
<dbReference type="GO" id="GO:0008270">
    <property type="term" value="F:zinc ion binding"/>
    <property type="evidence" value="ECO:0007669"/>
    <property type="project" value="InterPro"/>
</dbReference>
<evidence type="ECO:0000256" key="5">
    <source>
        <dbReference type="ARBA" id="ARBA00023163"/>
    </source>
</evidence>
<dbReference type="GO" id="GO:0000976">
    <property type="term" value="F:transcription cis-regulatory region binding"/>
    <property type="evidence" value="ECO:0007669"/>
    <property type="project" value="TreeGrafter"/>
</dbReference>
<dbReference type="Pfam" id="PF00172">
    <property type="entry name" value="Zn_clus"/>
    <property type="match status" value="1"/>
</dbReference>
<dbReference type="OrthoDB" id="4454541at2759"/>
<gene>
    <name evidence="9" type="ORF">APUU_60306A</name>
</gene>
<evidence type="ECO:0000313" key="10">
    <source>
        <dbReference type="Proteomes" id="UP000654913"/>
    </source>
</evidence>
<dbReference type="SUPFAM" id="SSF57701">
    <property type="entry name" value="Zn2/Cys6 DNA-binding domain"/>
    <property type="match status" value="1"/>
</dbReference>
<dbReference type="KEGG" id="apuu:APUU_60306A"/>
<keyword evidence="5" id="KW-0804">Transcription</keyword>
<keyword evidence="3" id="KW-0805">Transcription regulation</keyword>
<evidence type="ECO:0000313" key="9">
    <source>
        <dbReference type="EMBL" id="BCS27258.1"/>
    </source>
</evidence>
<dbReference type="EMBL" id="AP024448">
    <property type="protein sequence ID" value="BCS27258.1"/>
    <property type="molecule type" value="Genomic_DNA"/>
</dbReference>
<dbReference type="GeneID" id="64977263"/>
<dbReference type="CDD" id="cd12148">
    <property type="entry name" value="fungal_TF_MHR"/>
    <property type="match status" value="1"/>
</dbReference>
<dbReference type="PROSITE" id="PS50048">
    <property type="entry name" value="ZN2_CY6_FUNGAL_2"/>
    <property type="match status" value="1"/>
</dbReference>
<dbReference type="Proteomes" id="UP000654913">
    <property type="component" value="Chromosome 6"/>
</dbReference>
<dbReference type="PROSITE" id="PS00463">
    <property type="entry name" value="ZN2_CY6_FUNGAL_1"/>
    <property type="match status" value="1"/>
</dbReference>
<dbReference type="PANTHER" id="PTHR31845">
    <property type="entry name" value="FINGER DOMAIN PROTEIN, PUTATIVE-RELATED"/>
    <property type="match status" value="1"/>
</dbReference>
<evidence type="ECO:0000256" key="1">
    <source>
        <dbReference type="ARBA" id="ARBA00004123"/>
    </source>
</evidence>
<dbReference type="GO" id="GO:0005634">
    <property type="term" value="C:nucleus"/>
    <property type="evidence" value="ECO:0007669"/>
    <property type="project" value="UniProtKB-SubCell"/>
</dbReference>
<dbReference type="Gene3D" id="4.10.240.10">
    <property type="entry name" value="Zn(2)-C6 fungal-type DNA-binding domain"/>
    <property type="match status" value="1"/>
</dbReference>
<organism evidence="9 10">
    <name type="scientific">Aspergillus puulaauensis</name>
    <dbReference type="NCBI Taxonomy" id="1220207"/>
    <lineage>
        <taxon>Eukaryota</taxon>
        <taxon>Fungi</taxon>
        <taxon>Dikarya</taxon>
        <taxon>Ascomycota</taxon>
        <taxon>Pezizomycotina</taxon>
        <taxon>Eurotiomycetes</taxon>
        <taxon>Eurotiomycetidae</taxon>
        <taxon>Eurotiales</taxon>
        <taxon>Aspergillaceae</taxon>
        <taxon>Aspergillus</taxon>
    </lineage>
</organism>
<evidence type="ECO:0000256" key="3">
    <source>
        <dbReference type="ARBA" id="ARBA00023015"/>
    </source>
</evidence>
<feature type="compositionally biased region" description="Polar residues" evidence="7">
    <location>
        <begin position="91"/>
        <end position="121"/>
    </location>
</feature>
<dbReference type="SMART" id="SM00066">
    <property type="entry name" value="GAL4"/>
    <property type="match status" value="1"/>
</dbReference>
<dbReference type="AlphaFoldDB" id="A0A7R7XUN0"/>
<reference evidence="9" key="1">
    <citation type="submission" date="2021-01" db="EMBL/GenBank/DDBJ databases">
        <authorList>
            <consortium name="Aspergillus puulaauensis MK2 genome sequencing consortium"/>
            <person name="Kazuki M."/>
            <person name="Futagami T."/>
        </authorList>
    </citation>
    <scope>NUCLEOTIDE SEQUENCE</scope>
    <source>
        <strain evidence="9">MK2</strain>
    </source>
</reference>
<keyword evidence="10" id="KW-1185">Reference proteome</keyword>
<evidence type="ECO:0000256" key="2">
    <source>
        <dbReference type="ARBA" id="ARBA00022833"/>
    </source>
</evidence>
<evidence type="ECO:0000259" key="8">
    <source>
        <dbReference type="PROSITE" id="PS50048"/>
    </source>
</evidence>
<dbReference type="GO" id="GO:0000981">
    <property type="term" value="F:DNA-binding transcription factor activity, RNA polymerase II-specific"/>
    <property type="evidence" value="ECO:0007669"/>
    <property type="project" value="InterPro"/>
</dbReference>
<keyword evidence="2" id="KW-0862">Zinc</keyword>